<dbReference type="PANTHER" id="PTHR34070:SF1">
    <property type="entry name" value="DNA ALKYLATION REPAIR PROTEIN"/>
    <property type="match status" value="1"/>
</dbReference>
<reference evidence="1 2" key="1">
    <citation type="journal article" date="2016" name="Genome Announc.">
        <title>Complete Genome Sequences of Aerococcus christensenii CCUG 28831T, Aerococcus sanguinicola CCUG 43001T, Aerococcus urinae CCUG 36881T, Aerococcus urinaeequi CCUG 28094T, Aerococcus urinaehominis CCUG 42038 BT, and Aerococcus viridans CCUG 4311T.</title>
        <authorList>
            <person name="Carkaci D."/>
            <person name="Dargis R."/>
            <person name="Nielsen X.C."/>
            <person name="Skovgaard O."/>
            <person name="Fuursted K."/>
            <person name="Christensen J.J."/>
        </authorList>
    </citation>
    <scope>NUCLEOTIDE SEQUENCE [LARGE SCALE GENOMIC DNA]</scope>
    <source>
        <strain evidence="1 2">CCUG28094</strain>
    </source>
</reference>
<sequence>MVNWQYLIEEMYDHASDDAEPMAKYQRNQFPFLGIKSQMRRDIFKPYLKEAKAEAKLRFMENPNQAIIDWAFVDEFWSFSEREFQYIVCDYLKEMKKYLQPDDLSRLKTLIVQKSWWDSVDALVKTIGYLVHKNPDLKSEMAAWSSSDNIWLKRTSMIHQLGMKGQTDTILLAETCENCLHTDEFFINKGMGWILRDYAKTNQTWVENFLKNHESDLSNLTWREATKYFYLEKNQI</sequence>
<proteinExistence type="predicted"/>
<dbReference type="Pfam" id="PF08713">
    <property type="entry name" value="DNA_alkylation"/>
    <property type="match status" value="1"/>
</dbReference>
<dbReference type="InterPro" id="IPR014825">
    <property type="entry name" value="DNA_alkylation"/>
</dbReference>
<dbReference type="CDD" id="cd07064">
    <property type="entry name" value="AlkD_like_1"/>
    <property type="match status" value="1"/>
</dbReference>
<protein>
    <recommendedName>
        <fullName evidence="3">DNA alkylation repair protein</fullName>
    </recommendedName>
</protein>
<evidence type="ECO:0000313" key="1">
    <source>
        <dbReference type="EMBL" id="AMB98282.1"/>
    </source>
</evidence>
<dbReference type="RefSeq" id="WP_034258173.1">
    <property type="nucleotide sequence ID" value="NZ_CP014162.1"/>
</dbReference>
<dbReference type="EMBL" id="CP014162">
    <property type="protein sequence ID" value="AMB98282.1"/>
    <property type="molecule type" value="Genomic_DNA"/>
</dbReference>
<evidence type="ECO:0000313" key="2">
    <source>
        <dbReference type="Proteomes" id="UP000067698"/>
    </source>
</evidence>
<organism evidence="1 2">
    <name type="scientific">Aerococcus urinaeequi</name>
    <dbReference type="NCBI Taxonomy" id="51665"/>
    <lineage>
        <taxon>Bacteria</taxon>
        <taxon>Bacillati</taxon>
        <taxon>Bacillota</taxon>
        <taxon>Bacilli</taxon>
        <taxon>Lactobacillales</taxon>
        <taxon>Aerococcaceae</taxon>
        <taxon>Aerococcus</taxon>
    </lineage>
</organism>
<reference evidence="2" key="2">
    <citation type="submission" date="2016-01" db="EMBL/GenBank/DDBJ databases">
        <title>Six Aerococcus type strain genome sequencing and assembly using PacBio and Illumina Hiseq.</title>
        <authorList>
            <person name="Carkaci D."/>
            <person name="Dargis R."/>
            <person name="Nielsen X.C."/>
            <person name="Skovgaard O."/>
            <person name="Fuursted K."/>
            <person name="Christensen J.J."/>
        </authorList>
    </citation>
    <scope>NUCLEOTIDE SEQUENCE [LARGE SCALE GENOMIC DNA]</scope>
    <source>
        <strain evidence="2">CCUG28094</strain>
    </source>
</reference>
<dbReference type="Gene3D" id="1.20.1660.10">
    <property type="entry name" value="Hypothetical protein (EF3068)"/>
    <property type="match status" value="1"/>
</dbReference>
<accession>A0AAC9A7A3</accession>
<dbReference type="GeneID" id="92867638"/>
<dbReference type="AlphaFoldDB" id="A0AAC9A7A3"/>
<dbReference type="Gene3D" id="1.25.40.290">
    <property type="entry name" value="ARM repeat domains"/>
    <property type="match status" value="1"/>
</dbReference>
<gene>
    <name evidence="1" type="ORF">AWM74_08695</name>
</gene>
<dbReference type="PANTHER" id="PTHR34070">
    <property type="entry name" value="ARMADILLO-TYPE FOLD"/>
    <property type="match status" value="1"/>
</dbReference>
<dbReference type="SUPFAM" id="SSF48371">
    <property type="entry name" value="ARM repeat"/>
    <property type="match status" value="1"/>
</dbReference>
<evidence type="ECO:0008006" key="3">
    <source>
        <dbReference type="Google" id="ProtNLM"/>
    </source>
</evidence>
<name>A0AAC9A7A3_9LACT</name>
<dbReference type="Proteomes" id="UP000067698">
    <property type="component" value="Chromosome"/>
</dbReference>
<dbReference type="InterPro" id="IPR016024">
    <property type="entry name" value="ARM-type_fold"/>
</dbReference>